<evidence type="ECO:0000259" key="1">
    <source>
        <dbReference type="Pfam" id="PF00535"/>
    </source>
</evidence>
<gene>
    <name evidence="2" type="ORF">BC962_2808</name>
</gene>
<dbReference type="Pfam" id="PF00535">
    <property type="entry name" value="Glycos_transf_2"/>
    <property type="match status" value="1"/>
</dbReference>
<dbReference type="Proteomes" id="UP000276282">
    <property type="component" value="Unassembled WGS sequence"/>
</dbReference>
<evidence type="ECO:0000313" key="3">
    <source>
        <dbReference type="Proteomes" id="UP000276282"/>
    </source>
</evidence>
<organism evidence="2 3">
    <name type="scientific">Gillisia mitskevichiae</name>
    <dbReference type="NCBI Taxonomy" id="270921"/>
    <lineage>
        <taxon>Bacteria</taxon>
        <taxon>Pseudomonadati</taxon>
        <taxon>Bacteroidota</taxon>
        <taxon>Flavobacteriia</taxon>
        <taxon>Flavobacteriales</taxon>
        <taxon>Flavobacteriaceae</taxon>
        <taxon>Gillisia</taxon>
    </lineage>
</organism>
<reference evidence="2 3" key="1">
    <citation type="submission" date="2018-10" db="EMBL/GenBank/DDBJ databases">
        <title>Genomic Encyclopedia of Archaeal and Bacterial Type Strains, Phase II (KMG-II): from individual species to whole genera.</title>
        <authorList>
            <person name="Goeker M."/>
        </authorList>
    </citation>
    <scope>NUCLEOTIDE SEQUENCE [LARGE SCALE GENOMIC DNA]</scope>
    <source>
        <strain evidence="2 3">DSM 19839</strain>
    </source>
</reference>
<dbReference type="PANTHER" id="PTHR43685">
    <property type="entry name" value="GLYCOSYLTRANSFERASE"/>
    <property type="match status" value="1"/>
</dbReference>
<feature type="domain" description="Glycosyltransferase 2-like" evidence="1">
    <location>
        <begin position="7"/>
        <end position="143"/>
    </location>
</feature>
<dbReference type="InterPro" id="IPR001173">
    <property type="entry name" value="Glyco_trans_2-like"/>
</dbReference>
<comment type="caution">
    <text evidence="2">The sequence shown here is derived from an EMBL/GenBank/DDBJ whole genome shotgun (WGS) entry which is preliminary data.</text>
</comment>
<accession>A0A495P7E5</accession>
<dbReference type="CDD" id="cd00761">
    <property type="entry name" value="Glyco_tranf_GTA_type"/>
    <property type="match status" value="1"/>
</dbReference>
<keyword evidence="3" id="KW-1185">Reference proteome</keyword>
<evidence type="ECO:0000313" key="2">
    <source>
        <dbReference type="EMBL" id="RKS45132.1"/>
    </source>
</evidence>
<dbReference type="EMBL" id="RBLG01000004">
    <property type="protein sequence ID" value="RKS45132.1"/>
    <property type="molecule type" value="Genomic_DNA"/>
</dbReference>
<dbReference type="Gene3D" id="3.90.550.10">
    <property type="entry name" value="Spore Coat Polysaccharide Biosynthesis Protein SpsA, Chain A"/>
    <property type="match status" value="1"/>
</dbReference>
<dbReference type="InterPro" id="IPR050834">
    <property type="entry name" value="Glycosyltransf_2"/>
</dbReference>
<dbReference type="InterPro" id="IPR029044">
    <property type="entry name" value="Nucleotide-diphossugar_trans"/>
</dbReference>
<proteinExistence type="predicted"/>
<dbReference type="SUPFAM" id="SSF53448">
    <property type="entry name" value="Nucleotide-diphospho-sugar transferases"/>
    <property type="match status" value="1"/>
</dbReference>
<dbReference type="RefSeq" id="WP_121346592.1">
    <property type="nucleotide sequence ID" value="NZ_RBLG01000004.1"/>
</dbReference>
<dbReference type="GO" id="GO:0016740">
    <property type="term" value="F:transferase activity"/>
    <property type="evidence" value="ECO:0007669"/>
    <property type="project" value="UniProtKB-KW"/>
</dbReference>
<dbReference type="AlphaFoldDB" id="A0A495P7E5"/>
<keyword evidence="2" id="KW-0808">Transferase</keyword>
<name>A0A495P7E5_9FLAO</name>
<dbReference type="OrthoDB" id="597270at2"/>
<sequence>MRNPKISIIVPCYNQAPYLDDALQSVLDQTYSNWECIVVNDGSTDDTAYIVKDWLAKDKRFCYLEQGNKGVSNARNNGITRAEGEFILPLDADDKISKNYIELAILEFVENSNLKLVYCNAEKFGEVNGLWKLPTFSLSNLANENLIFSSALYKKVDWKRIDGYDEKMENGWEDWEFWISLLKDGGEVKKIDEIGFYYRIKQNSRNSNIKKNEAKQLYNYISIKHADFFVNQFGSFFELRVQIEKIKKHHQAQIQSEKYVIDLFFKTFFGFTLFGKYKR</sequence>
<protein>
    <submittedName>
        <fullName evidence="2">Glycosyltransferase involved in cell wall biosynthesis</fullName>
    </submittedName>
</protein>
<dbReference type="PANTHER" id="PTHR43685:SF2">
    <property type="entry name" value="GLYCOSYLTRANSFERASE 2-LIKE DOMAIN-CONTAINING PROTEIN"/>
    <property type="match status" value="1"/>
</dbReference>